<sequence>MTSGFAVEPDDLAAHGSHLDGLTDRLQTASAAANTAMSPDAYGLICAFLPPIVNPTGEQAKDTITAAVEGIQQIAGNVRVAAEAYRNDDQAQKASFDSSFNQA</sequence>
<protein>
    <submittedName>
        <fullName evidence="1">Excreted virulence factor EspC, type VII ESX diderm</fullName>
    </submittedName>
</protein>
<name>A0ABX2F4Q9_9PSEU</name>
<evidence type="ECO:0000313" key="2">
    <source>
        <dbReference type="Proteomes" id="UP000763557"/>
    </source>
</evidence>
<organism evidence="1 2">
    <name type="scientific">Kibdelosporangium persicum</name>
    <dbReference type="NCBI Taxonomy" id="2698649"/>
    <lineage>
        <taxon>Bacteria</taxon>
        <taxon>Bacillati</taxon>
        <taxon>Actinomycetota</taxon>
        <taxon>Actinomycetes</taxon>
        <taxon>Pseudonocardiales</taxon>
        <taxon>Pseudonocardiaceae</taxon>
        <taxon>Kibdelosporangium</taxon>
    </lineage>
</organism>
<dbReference type="Pfam" id="PF10824">
    <property type="entry name" value="T7SS_ESX_EspC"/>
    <property type="match status" value="1"/>
</dbReference>
<gene>
    <name evidence="1" type="ORF">GC106_30480</name>
</gene>
<accession>A0ABX2F4Q9</accession>
<proteinExistence type="predicted"/>
<dbReference type="InterPro" id="IPR022536">
    <property type="entry name" value="EspC"/>
</dbReference>
<dbReference type="RefSeq" id="WP_173130601.1">
    <property type="nucleotide sequence ID" value="NZ_CBCSGW010000026.1"/>
</dbReference>
<dbReference type="EMBL" id="JAAATY010000007">
    <property type="protein sequence ID" value="NRN65833.1"/>
    <property type="molecule type" value="Genomic_DNA"/>
</dbReference>
<dbReference type="Proteomes" id="UP000763557">
    <property type="component" value="Unassembled WGS sequence"/>
</dbReference>
<comment type="caution">
    <text evidence="1">The sequence shown here is derived from an EMBL/GenBank/DDBJ whole genome shotgun (WGS) entry which is preliminary data.</text>
</comment>
<keyword evidence="2" id="KW-1185">Reference proteome</keyword>
<reference evidence="1 2" key="1">
    <citation type="submission" date="2020-01" db="EMBL/GenBank/DDBJ databases">
        <title>Kibdelosporangium persica a novel Actinomycetes from a hot desert in Iran.</title>
        <authorList>
            <person name="Safaei N."/>
            <person name="Zaburannyi N."/>
            <person name="Mueller R."/>
            <person name="Wink J."/>
        </authorList>
    </citation>
    <scope>NUCLEOTIDE SEQUENCE [LARGE SCALE GENOMIC DNA]</scope>
    <source>
        <strain evidence="1 2">4NS15</strain>
    </source>
</reference>
<evidence type="ECO:0000313" key="1">
    <source>
        <dbReference type="EMBL" id="NRN65833.1"/>
    </source>
</evidence>